<feature type="non-terminal residue" evidence="1">
    <location>
        <position position="1"/>
    </location>
</feature>
<reference evidence="1 2" key="1">
    <citation type="submission" date="2023-11" db="EMBL/GenBank/DDBJ databases">
        <title>Halocaridina rubra genome assembly.</title>
        <authorList>
            <person name="Smith C."/>
        </authorList>
    </citation>
    <scope>NUCLEOTIDE SEQUENCE [LARGE SCALE GENOMIC DNA]</scope>
    <source>
        <strain evidence="1">EP-1</strain>
        <tissue evidence="1">Whole</tissue>
    </source>
</reference>
<keyword evidence="2" id="KW-1185">Reference proteome</keyword>
<dbReference type="EMBL" id="JAXCGZ010008424">
    <property type="protein sequence ID" value="KAK7077664.1"/>
    <property type="molecule type" value="Genomic_DNA"/>
</dbReference>
<evidence type="ECO:0000313" key="2">
    <source>
        <dbReference type="Proteomes" id="UP001381693"/>
    </source>
</evidence>
<organism evidence="1 2">
    <name type="scientific">Halocaridina rubra</name>
    <name type="common">Hawaiian red shrimp</name>
    <dbReference type="NCBI Taxonomy" id="373956"/>
    <lineage>
        <taxon>Eukaryota</taxon>
        <taxon>Metazoa</taxon>
        <taxon>Ecdysozoa</taxon>
        <taxon>Arthropoda</taxon>
        <taxon>Crustacea</taxon>
        <taxon>Multicrustacea</taxon>
        <taxon>Malacostraca</taxon>
        <taxon>Eumalacostraca</taxon>
        <taxon>Eucarida</taxon>
        <taxon>Decapoda</taxon>
        <taxon>Pleocyemata</taxon>
        <taxon>Caridea</taxon>
        <taxon>Atyoidea</taxon>
        <taxon>Atyidae</taxon>
        <taxon>Halocaridina</taxon>
    </lineage>
</organism>
<comment type="caution">
    <text evidence="1">The sequence shown here is derived from an EMBL/GenBank/DDBJ whole genome shotgun (WGS) entry which is preliminary data.</text>
</comment>
<dbReference type="Proteomes" id="UP001381693">
    <property type="component" value="Unassembled WGS sequence"/>
</dbReference>
<proteinExistence type="predicted"/>
<sequence>DNVTAAEVVTTIAASLRHSRRDVTLAPGDLITITEILDRLHAKHKQDLKSMTLGIAKWKIAMVSRWPIGQLKSCITTDYITSRKVKVFRRNI</sequence>
<accession>A0AAN9A837</accession>
<dbReference type="AlphaFoldDB" id="A0AAN9A837"/>
<name>A0AAN9A837_HALRR</name>
<evidence type="ECO:0000313" key="1">
    <source>
        <dbReference type="EMBL" id="KAK7077664.1"/>
    </source>
</evidence>
<protein>
    <submittedName>
        <fullName evidence="1">Uncharacterized protein</fullName>
    </submittedName>
</protein>
<gene>
    <name evidence="1" type="ORF">SK128_003998</name>
</gene>